<gene>
    <name evidence="2" type="ORF">CCMA1212_002464</name>
</gene>
<feature type="non-terminal residue" evidence="2">
    <location>
        <position position="1"/>
    </location>
</feature>
<proteinExistence type="predicted"/>
<accession>A0ABY2HAU2</accession>
<organism evidence="2 3">
    <name type="scientific">Trichoderma ghanense</name>
    <dbReference type="NCBI Taxonomy" id="65468"/>
    <lineage>
        <taxon>Eukaryota</taxon>
        <taxon>Fungi</taxon>
        <taxon>Dikarya</taxon>
        <taxon>Ascomycota</taxon>
        <taxon>Pezizomycotina</taxon>
        <taxon>Sordariomycetes</taxon>
        <taxon>Hypocreomycetidae</taxon>
        <taxon>Hypocreales</taxon>
        <taxon>Hypocreaceae</taxon>
        <taxon>Trichoderma</taxon>
    </lineage>
</organism>
<feature type="region of interest" description="Disordered" evidence="1">
    <location>
        <begin position="1"/>
        <end position="88"/>
    </location>
</feature>
<feature type="compositionally biased region" description="Polar residues" evidence="1">
    <location>
        <begin position="1"/>
        <end position="15"/>
    </location>
</feature>
<dbReference type="GeneID" id="300574296"/>
<name>A0ABY2HAU2_9HYPO</name>
<feature type="compositionally biased region" description="Basic and acidic residues" evidence="1">
    <location>
        <begin position="16"/>
        <end position="34"/>
    </location>
</feature>
<evidence type="ECO:0000313" key="2">
    <source>
        <dbReference type="EMBL" id="TFB05437.1"/>
    </source>
</evidence>
<sequence length="394" mass="42953">SWSYQRTRLFNSTSSVRREDSAGEASYDKAHRGMDNPNQHRRQNDPPTHHAPSHRYSAQGSVGGSSERYRTAPLASSSTPRGLGGAPAYSTYYQEPTAAFSTPTNMPSTAMAYGSEYGADSRPQSQSFGGYNAGMMMYNVPQPNTQTPVYDAQHFGQRQQAAMQMMAPDVTSTYFSSEAGSAAAASMQHPSQGSSASAGVYQQSQPMSYAGSMPAAGAMQQTSGAADSAMGEGQDYASSGLQEKWQNYQRQLGSVFQDISLVSLERAAETLLHVSNWLLTQVVELGLSQDDASLHAERIKLWNDFNHAWLALCFRQKEIMSSGQQLSRSQAVMSQETIKKLGDELIRLCDGIESHGLVDYQYGVWEDRIETILEECLDLYDSLEAAVGTSGGSR</sequence>
<evidence type="ECO:0000313" key="3">
    <source>
        <dbReference type="Proteomes" id="UP001642720"/>
    </source>
</evidence>
<keyword evidence="3" id="KW-1185">Reference proteome</keyword>
<evidence type="ECO:0000256" key="1">
    <source>
        <dbReference type="SAM" id="MobiDB-lite"/>
    </source>
</evidence>
<reference evidence="2 3" key="1">
    <citation type="submission" date="2018-01" db="EMBL/GenBank/DDBJ databases">
        <title>Genome characterization of the sugarcane-associated fungus Trichoderma ghanense CCMA-1212 and their application in lignocelulose bioconversion.</title>
        <authorList>
            <person name="Steindorff A.S."/>
            <person name="Mendes T.D."/>
            <person name="Vilela E.S.D."/>
            <person name="Rodrigues D.S."/>
            <person name="Formighieri E.F."/>
            <person name="Melo I.S."/>
            <person name="Favaro L.C.L."/>
        </authorList>
    </citation>
    <scope>NUCLEOTIDE SEQUENCE [LARGE SCALE GENOMIC DNA]</scope>
    <source>
        <strain evidence="2 3">CCMA-1212</strain>
    </source>
</reference>
<dbReference type="RefSeq" id="XP_073561638.1">
    <property type="nucleotide sequence ID" value="XM_073699846.1"/>
</dbReference>
<protein>
    <submittedName>
        <fullName evidence="2">Uncharacterized protein</fullName>
    </submittedName>
</protein>
<dbReference type="Proteomes" id="UP001642720">
    <property type="component" value="Unassembled WGS sequence"/>
</dbReference>
<comment type="caution">
    <text evidence="2">The sequence shown here is derived from an EMBL/GenBank/DDBJ whole genome shotgun (WGS) entry which is preliminary data.</text>
</comment>
<dbReference type="EMBL" id="PPTA01000003">
    <property type="protein sequence ID" value="TFB05437.1"/>
    <property type="molecule type" value="Genomic_DNA"/>
</dbReference>